<evidence type="ECO:0000256" key="3">
    <source>
        <dbReference type="ARBA" id="ARBA00023274"/>
    </source>
</evidence>
<feature type="domain" description="Large ribosomal subunit protein uL15/eL18" evidence="6">
    <location>
        <begin position="87"/>
        <end position="143"/>
    </location>
</feature>
<dbReference type="SUPFAM" id="SSF52080">
    <property type="entry name" value="Ribosomal proteins L15p and L18e"/>
    <property type="match status" value="1"/>
</dbReference>
<dbReference type="InterPro" id="IPR030878">
    <property type="entry name" value="Ribosomal_uL15"/>
</dbReference>
<evidence type="ECO:0000256" key="4">
    <source>
        <dbReference type="HAMAP-Rule" id="MF_01341"/>
    </source>
</evidence>
<dbReference type="PANTHER" id="PTHR12934">
    <property type="entry name" value="50S RIBOSOMAL PROTEIN L15"/>
    <property type="match status" value="1"/>
</dbReference>
<comment type="function">
    <text evidence="4">Binds to the 23S rRNA.</text>
</comment>
<comment type="similarity">
    <text evidence="1 4">Belongs to the universal ribosomal protein uL15 family.</text>
</comment>
<comment type="subunit">
    <text evidence="4">Part of the 50S ribosomal subunit.</text>
</comment>
<gene>
    <name evidence="4 7" type="primary">rplO</name>
    <name evidence="7" type="ORF">HKN21_00155</name>
</gene>
<dbReference type="Pfam" id="PF00828">
    <property type="entry name" value="Ribosomal_L27A"/>
    <property type="match status" value="1"/>
</dbReference>
<dbReference type="GO" id="GO:0003735">
    <property type="term" value="F:structural constituent of ribosome"/>
    <property type="evidence" value="ECO:0007669"/>
    <property type="project" value="InterPro"/>
</dbReference>
<dbReference type="HAMAP" id="MF_01341">
    <property type="entry name" value="Ribosomal_uL15"/>
    <property type="match status" value="1"/>
</dbReference>
<keyword evidence="4" id="KW-0694">RNA-binding</keyword>
<proteinExistence type="inferred from homology"/>
<dbReference type="AlphaFoldDB" id="A0A7Y2E861"/>
<name>A0A7Y2E861_UNCEI</name>
<evidence type="ECO:0000256" key="5">
    <source>
        <dbReference type="SAM" id="MobiDB-lite"/>
    </source>
</evidence>
<dbReference type="InterPro" id="IPR021131">
    <property type="entry name" value="Ribosomal_uL15/eL18"/>
</dbReference>
<evidence type="ECO:0000259" key="6">
    <source>
        <dbReference type="Pfam" id="PF00828"/>
    </source>
</evidence>
<evidence type="ECO:0000256" key="1">
    <source>
        <dbReference type="ARBA" id="ARBA00007320"/>
    </source>
</evidence>
<dbReference type="EMBL" id="JABDJR010000003">
    <property type="protein sequence ID" value="NNF05145.1"/>
    <property type="molecule type" value="Genomic_DNA"/>
</dbReference>
<keyword evidence="3 4" id="KW-0687">Ribonucleoprotein</keyword>
<reference evidence="7 8" key="1">
    <citation type="submission" date="2020-03" db="EMBL/GenBank/DDBJ databases">
        <title>Metabolic flexibility allows generalist bacteria to become dominant in a frequently disturbed ecosystem.</title>
        <authorList>
            <person name="Chen Y.-J."/>
            <person name="Leung P.M."/>
            <person name="Bay S.K."/>
            <person name="Hugenholtz P."/>
            <person name="Kessler A.J."/>
            <person name="Shelley G."/>
            <person name="Waite D.W."/>
            <person name="Cook P.L."/>
            <person name="Greening C."/>
        </authorList>
    </citation>
    <scope>NUCLEOTIDE SEQUENCE [LARGE SCALE GENOMIC DNA]</scope>
    <source>
        <strain evidence="7">SS_bin_28</strain>
    </source>
</reference>
<dbReference type="GO" id="GO:0019843">
    <property type="term" value="F:rRNA binding"/>
    <property type="evidence" value="ECO:0007669"/>
    <property type="project" value="UniProtKB-UniRule"/>
</dbReference>
<dbReference type="InterPro" id="IPR005749">
    <property type="entry name" value="Ribosomal_uL15_bac-type"/>
</dbReference>
<keyword evidence="4" id="KW-0699">rRNA-binding</keyword>
<sequence>MNLQDLKPSKGSTKNRKRIGRGQASGQGCTSGKGTKGQKSRSGYSFRPWFEGGQMPLQRRTPKRGFVNIHAKPSEAVNVSRLVGFGGEVVTAEVLAERGLINNPKCRLTILGNGEIGEPVTVRAHKFSPSAKQKIEAAGGTAEVIVPPRRYKRLKKKSERPKKA</sequence>
<dbReference type="GO" id="GO:0006412">
    <property type="term" value="P:translation"/>
    <property type="evidence" value="ECO:0007669"/>
    <property type="project" value="UniProtKB-UniRule"/>
</dbReference>
<dbReference type="Proteomes" id="UP000547674">
    <property type="component" value="Unassembled WGS sequence"/>
</dbReference>
<dbReference type="GO" id="GO:0022625">
    <property type="term" value="C:cytosolic large ribosomal subunit"/>
    <property type="evidence" value="ECO:0007669"/>
    <property type="project" value="TreeGrafter"/>
</dbReference>
<dbReference type="InterPro" id="IPR036227">
    <property type="entry name" value="Ribosomal_uL15/eL18_sf"/>
</dbReference>
<evidence type="ECO:0000313" key="7">
    <source>
        <dbReference type="EMBL" id="NNF05145.1"/>
    </source>
</evidence>
<accession>A0A7Y2E861</accession>
<evidence type="ECO:0000256" key="2">
    <source>
        <dbReference type="ARBA" id="ARBA00022980"/>
    </source>
</evidence>
<protein>
    <recommendedName>
        <fullName evidence="4">Large ribosomal subunit protein uL15</fullName>
    </recommendedName>
</protein>
<feature type="region of interest" description="Disordered" evidence="5">
    <location>
        <begin position="1"/>
        <end position="63"/>
    </location>
</feature>
<feature type="compositionally biased region" description="Gly residues" evidence="5">
    <location>
        <begin position="23"/>
        <end position="35"/>
    </location>
</feature>
<dbReference type="PANTHER" id="PTHR12934:SF11">
    <property type="entry name" value="LARGE RIBOSOMAL SUBUNIT PROTEIN UL15M"/>
    <property type="match status" value="1"/>
</dbReference>
<evidence type="ECO:0000313" key="8">
    <source>
        <dbReference type="Proteomes" id="UP000547674"/>
    </source>
</evidence>
<comment type="caution">
    <text evidence="7">The sequence shown here is derived from an EMBL/GenBank/DDBJ whole genome shotgun (WGS) entry which is preliminary data.</text>
</comment>
<dbReference type="Gene3D" id="3.100.10.10">
    <property type="match status" value="1"/>
</dbReference>
<dbReference type="NCBIfam" id="TIGR01071">
    <property type="entry name" value="rplO_bact"/>
    <property type="match status" value="1"/>
</dbReference>
<organism evidence="7 8">
    <name type="scientific">Eiseniibacteriota bacterium</name>
    <dbReference type="NCBI Taxonomy" id="2212470"/>
    <lineage>
        <taxon>Bacteria</taxon>
        <taxon>Candidatus Eiseniibacteriota</taxon>
    </lineage>
</organism>
<keyword evidence="2 4" id="KW-0689">Ribosomal protein</keyword>